<accession>A0A6J5NGB9</accession>
<evidence type="ECO:0008006" key="2">
    <source>
        <dbReference type="Google" id="ProtNLM"/>
    </source>
</evidence>
<dbReference type="InterPro" id="IPR029052">
    <property type="entry name" value="Metallo-depent_PP-like"/>
</dbReference>
<dbReference type="SUPFAM" id="SSF56300">
    <property type="entry name" value="Metallo-dependent phosphatases"/>
    <property type="match status" value="1"/>
</dbReference>
<protein>
    <recommendedName>
        <fullName evidence="2">Metallophosphoesterase</fullName>
    </recommendedName>
</protein>
<reference evidence="1" key="1">
    <citation type="submission" date="2020-04" db="EMBL/GenBank/DDBJ databases">
        <authorList>
            <person name="Chiriac C."/>
            <person name="Salcher M."/>
            <person name="Ghai R."/>
            <person name="Kavagutti S V."/>
        </authorList>
    </citation>
    <scope>NUCLEOTIDE SEQUENCE</scope>
</reference>
<sequence length="252" mass="28230">MKRTVVVPDLQVPLHDPVAVANVTAYIKAVRPDSVVTLGDEADFTEIGRWSEGKPGWYEQTLAQNRDMTVDVLWRLGEYAKDQHMIRSNHTDRLFNVIMNKIPSFLSLPELRFEKFMKLDELGITYHKKPYPIARGIIAVHGDEQSIKPQPGLTALEAARRHGISVICGHTHRAGQSAFTEASGGKIGRIIRGYEGGHLMSPKLAHYTKGTMNWQQAFIIIEEIGTNVQVSIINLEKDGTFVVSGKRYGRAR</sequence>
<evidence type="ECO:0000313" key="1">
    <source>
        <dbReference type="EMBL" id="CAB4158810.1"/>
    </source>
</evidence>
<proteinExistence type="predicted"/>
<name>A0A6J5NGB9_9CAUD</name>
<dbReference type="EMBL" id="LR796669">
    <property type="protein sequence ID" value="CAB4158810.1"/>
    <property type="molecule type" value="Genomic_DNA"/>
</dbReference>
<organism evidence="1">
    <name type="scientific">uncultured Caudovirales phage</name>
    <dbReference type="NCBI Taxonomy" id="2100421"/>
    <lineage>
        <taxon>Viruses</taxon>
        <taxon>Duplodnaviria</taxon>
        <taxon>Heunggongvirae</taxon>
        <taxon>Uroviricota</taxon>
        <taxon>Caudoviricetes</taxon>
        <taxon>Peduoviridae</taxon>
        <taxon>Maltschvirus</taxon>
        <taxon>Maltschvirus maltsch</taxon>
    </lineage>
</organism>
<gene>
    <name evidence="1" type="ORF">UFOVP709_27</name>
</gene>